<evidence type="ECO:0000256" key="4">
    <source>
        <dbReference type="ARBA" id="ARBA00004629"/>
    </source>
</evidence>
<feature type="domain" description="Centromere/kinetochore protein zw10 middle" evidence="28">
    <location>
        <begin position="217"/>
        <end position="387"/>
    </location>
</feature>
<feature type="coiled-coil region" evidence="26">
    <location>
        <begin position="17"/>
        <end position="76"/>
    </location>
</feature>
<evidence type="ECO:0000259" key="29">
    <source>
        <dbReference type="Pfam" id="PF20666"/>
    </source>
</evidence>
<reference evidence="32" key="1">
    <citation type="submission" date="2025-08" db="UniProtKB">
        <authorList>
            <consortium name="RefSeq"/>
        </authorList>
    </citation>
    <scope>IDENTIFICATION</scope>
</reference>
<evidence type="ECO:0000256" key="21">
    <source>
        <dbReference type="ARBA" id="ARBA00023306"/>
    </source>
</evidence>
<keyword evidence="21" id="KW-0131">Cell cycle</keyword>
<dbReference type="GO" id="GO:1990423">
    <property type="term" value="C:RZZ complex"/>
    <property type="evidence" value="ECO:0007669"/>
    <property type="project" value="TreeGrafter"/>
</dbReference>
<feature type="domain" description="Centromere/kinetochore protein zw10 N-terminal" evidence="27">
    <location>
        <begin position="27"/>
        <end position="119"/>
    </location>
</feature>
<dbReference type="InterPro" id="IPR048343">
    <property type="entry name" value="ZW10_C"/>
</dbReference>
<evidence type="ECO:0000256" key="8">
    <source>
        <dbReference type="ARBA" id="ARBA00022490"/>
    </source>
</evidence>
<comment type="function">
    <text evidence="23">Essential component of the mitotic checkpoint, which prevents cells from prematurely exiting mitosis. Required for the assembly of the dynein-dynactin and MAD1-MAD2 complexes onto kinetochores. Its function related to the spindle assembly machinery is proposed to depend on its association in the mitotic RZZ complex. Involved in regulation of membrane traffic between the Golgi and the endoplasmic reticulum (ER); the function is proposed to depend on its association in the interphase NRZ complex which is believed to play a role in SNARE assembly at the ER.</text>
</comment>
<evidence type="ECO:0000256" key="23">
    <source>
        <dbReference type="ARBA" id="ARBA00053777"/>
    </source>
</evidence>
<evidence type="ECO:0000313" key="32">
    <source>
        <dbReference type="RefSeq" id="XP_021028846.1"/>
    </source>
</evidence>
<evidence type="ECO:0000256" key="16">
    <source>
        <dbReference type="ARBA" id="ARBA00022927"/>
    </source>
</evidence>
<keyword evidence="18 26" id="KW-0175">Coiled coil</keyword>
<dbReference type="InterPro" id="IPR048344">
    <property type="entry name" value="Zw10_middle"/>
</dbReference>
<keyword evidence="12" id="KW-0498">Mitosis</keyword>
<keyword evidence="9" id="KW-0597">Phosphoprotein</keyword>
<evidence type="ECO:0000256" key="12">
    <source>
        <dbReference type="ARBA" id="ARBA00022776"/>
    </source>
</evidence>
<dbReference type="RefSeq" id="XP_021028846.1">
    <property type="nucleotide sequence ID" value="XM_021173187.2"/>
</dbReference>
<dbReference type="InterPro" id="IPR009361">
    <property type="entry name" value="Zw10_N"/>
</dbReference>
<evidence type="ECO:0000256" key="25">
    <source>
        <dbReference type="ARBA" id="ARBA00069312"/>
    </source>
</evidence>
<dbReference type="Gene3D" id="1.10.357.150">
    <property type="match status" value="1"/>
</dbReference>
<accession>A0A6P5QEZ7</accession>
<dbReference type="FunFam" id="1.10.357.150:FF:000001">
    <property type="entry name" value="centromere/kinetochore protein zw10 homolog"/>
    <property type="match status" value="1"/>
</dbReference>
<dbReference type="GeneID" id="110302337"/>
<keyword evidence="16" id="KW-0653">Protein transport</keyword>
<dbReference type="InterPro" id="IPR046362">
    <property type="entry name" value="Zw10/DSL1_C_sf"/>
</dbReference>
<keyword evidence="31" id="KW-1185">Reference proteome</keyword>
<keyword evidence="22" id="KW-0137">Centromere</keyword>
<evidence type="ECO:0000256" key="14">
    <source>
        <dbReference type="ARBA" id="ARBA00022838"/>
    </source>
</evidence>
<gene>
    <name evidence="32" type="primary">Zw10</name>
</gene>
<evidence type="ECO:0000259" key="28">
    <source>
        <dbReference type="Pfam" id="PF20665"/>
    </source>
</evidence>
<dbReference type="GO" id="GO:0007094">
    <property type="term" value="P:mitotic spindle assembly checkpoint signaling"/>
    <property type="evidence" value="ECO:0007669"/>
    <property type="project" value="TreeGrafter"/>
</dbReference>
<keyword evidence="14" id="KW-0995">Kinetochore</keyword>
<proteinExistence type="inferred from homology"/>
<evidence type="ECO:0000256" key="15">
    <source>
        <dbReference type="ARBA" id="ARBA00022892"/>
    </source>
</evidence>
<dbReference type="GO" id="GO:0051301">
    <property type="term" value="P:cell division"/>
    <property type="evidence" value="ECO:0007669"/>
    <property type="project" value="UniProtKB-KW"/>
</dbReference>
<dbReference type="PANTHER" id="PTHR12205:SF0">
    <property type="entry name" value="CENTROMERE_KINETOCHORE PROTEIN ZW10 HOMOLOG"/>
    <property type="match status" value="1"/>
</dbReference>
<evidence type="ECO:0000256" key="10">
    <source>
        <dbReference type="ARBA" id="ARBA00022618"/>
    </source>
</evidence>
<dbReference type="AlphaFoldDB" id="A0A6P5QEZ7"/>
<feature type="domain" description="Centromere/kinetochore protein zw10 C-terminal" evidence="29">
    <location>
        <begin position="444"/>
        <end position="574"/>
    </location>
</feature>
<keyword evidence="13" id="KW-0256">Endoplasmic reticulum</keyword>
<keyword evidence="10" id="KW-0132">Cell division</keyword>
<evidence type="ECO:0000256" key="6">
    <source>
        <dbReference type="ARBA" id="ARBA00022448"/>
    </source>
</evidence>
<dbReference type="GO" id="GO:0005789">
    <property type="term" value="C:endoplasmic reticulum membrane"/>
    <property type="evidence" value="ECO:0007669"/>
    <property type="project" value="UniProtKB-SubCell"/>
</dbReference>
<comment type="subcellular location">
    <subcellularLocation>
        <location evidence="4">Chromosome</location>
        <location evidence="4">Centromere</location>
        <location evidence="4">Kinetochore</location>
    </subcellularLocation>
    <subcellularLocation>
        <location evidence="1">Cytoplasm</location>
        <location evidence="1">Cytoskeleton</location>
        <location evidence="1">Spindle</location>
    </subcellularLocation>
    <subcellularLocation>
        <location evidence="2">Endoplasmic reticulum membrane</location>
        <topology evidence="2">Peripheral membrane protein</topology>
    </subcellularLocation>
    <subcellularLocation>
        <location evidence="3">Lipid droplet</location>
    </subcellularLocation>
</comment>
<protein>
    <recommendedName>
        <fullName evidence="25">Centromere/kinetochore protein zw10 homolog</fullName>
    </recommendedName>
</protein>
<evidence type="ECO:0000256" key="19">
    <source>
        <dbReference type="ARBA" id="ARBA00023136"/>
    </source>
</evidence>
<evidence type="ECO:0000256" key="17">
    <source>
        <dbReference type="ARBA" id="ARBA00022990"/>
    </source>
</evidence>
<evidence type="ECO:0000259" key="30">
    <source>
        <dbReference type="Pfam" id="PF22766"/>
    </source>
</evidence>
<dbReference type="GO" id="GO:0015031">
    <property type="term" value="P:protein transport"/>
    <property type="evidence" value="ECO:0007669"/>
    <property type="project" value="UniProtKB-KW"/>
</dbReference>
<dbReference type="KEGG" id="mcal:110302337"/>
<evidence type="ECO:0000256" key="24">
    <source>
        <dbReference type="ARBA" id="ARBA00065852"/>
    </source>
</evidence>
<evidence type="ECO:0000256" key="5">
    <source>
        <dbReference type="ARBA" id="ARBA00006245"/>
    </source>
</evidence>
<keyword evidence="6" id="KW-0813">Transport</keyword>
<evidence type="ECO:0000256" key="22">
    <source>
        <dbReference type="ARBA" id="ARBA00023328"/>
    </source>
</evidence>
<keyword evidence="17" id="KW-0007">Acetylation</keyword>
<feature type="domain" description="ZW10 C-terminal helical" evidence="30">
    <location>
        <begin position="596"/>
        <end position="750"/>
    </location>
</feature>
<comment type="subunit">
    <text evidence="24">Interacts with NBAS and KNTC1/ROD; the interactions are mutually exclusive and indicative for its association in two different vesicle tethering complexes. Component of the RZZ complex composed of KNTC1/ROD, ZW10 and ZWILCH. Component of the NRZ complex composed of NBAS, ZW10 and RINT1/TIP20L; NRZ associates with SNAREs STX18, USE1L, BNIP1/SEC20L and SEC22B (the assembly has been described as syntaxin 18 complex). Interacts directly with RINT1/TIP20L bound to BNIP1/SEC20L. Interacts with C19orf25 and ZWINT. Interacts with ZFYVE1. Interacts with RAB18 and this interaction is enhanced in the presence of ZFYVE1.</text>
</comment>
<evidence type="ECO:0000256" key="13">
    <source>
        <dbReference type="ARBA" id="ARBA00022824"/>
    </source>
</evidence>
<keyword evidence="7" id="KW-0158">Chromosome</keyword>
<dbReference type="Proteomes" id="UP000515126">
    <property type="component" value="Chromosome 9"/>
</dbReference>
<keyword evidence="8" id="KW-0963">Cytoplasm</keyword>
<dbReference type="GO" id="GO:0006888">
    <property type="term" value="P:endoplasmic reticulum to Golgi vesicle-mediated transport"/>
    <property type="evidence" value="ECO:0007669"/>
    <property type="project" value="TreeGrafter"/>
</dbReference>
<evidence type="ECO:0000256" key="2">
    <source>
        <dbReference type="ARBA" id="ARBA00004406"/>
    </source>
</evidence>
<organism evidence="31 32">
    <name type="scientific">Mus caroli</name>
    <name type="common">Ryukyu mouse</name>
    <name type="synonym">Ricefield mouse</name>
    <dbReference type="NCBI Taxonomy" id="10089"/>
    <lineage>
        <taxon>Eukaryota</taxon>
        <taxon>Metazoa</taxon>
        <taxon>Chordata</taxon>
        <taxon>Craniata</taxon>
        <taxon>Vertebrata</taxon>
        <taxon>Euteleostomi</taxon>
        <taxon>Mammalia</taxon>
        <taxon>Eutheria</taxon>
        <taxon>Euarchontoglires</taxon>
        <taxon>Glires</taxon>
        <taxon>Rodentia</taxon>
        <taxon>Myomorpha</taxon>
        <taxon>Muroidea</taxon>
        <taxon>Muridae</taxon>
        <taxon>Murinae</taxon>
        <taxon>Mus</taxon>
        <taxon>Mus</taxon>
    </lineage>
</organism>
<dbReference type="InterPro" id="IPR055148">
    <property type="entry name" value="ZW10_C_2"/>
</dbReference>
<keyword evidence="20" id="KW-0206">Cytoskeleton</keyword>
<dbReference type="GO" id="GO:0005819">
    <property type="term" value="C:spindle"/>
    <property type="evidence" value="ECO:0007669"/>
    <property type="project" value="UniProtKB-SubCell"/>
</dbReference>
<evidence type="ECO:0000256" key="9">
    <source>
        <dbReference type="ARBA" id="ARBA00022553"/>
    </source>
</evidence>
<evidence type="ECO:0000256" key="3">
    <source>
        <dbReference type="ARBA" id="ARBA00004502"/>
    </source>
</evidence>
<dbReference type="GO" id="GO:0005811">
    <property type="term" value="C:lipid droplet"/>
    <property type="evidence" value="ECO:0007669"/>
    <property type="project" value="UniProtKB-SubCell"/>
</dbReference>
<name>A0A6P5QEZ7_MUSCR</name>
<evidence type="ECO:0000256" key="11">
    <source>
        <dbReference type="ARBA" id="ARBA00022677"/>
    </source>
</evidence>
<evidence type="ECO:0000313" key="31">
    <source>
        <dbReference type="Proteomes" id="UP000515126"/>
    </source>
</evidence>
<keyword evidence="15" id="KW-0931">ER-Golgi transport</keyword>
<dbReference type="CTD" id="9183"/>
<dbReference type="GO" id="GO:0005634">
    <property type="term" value="C:nucleus"/>
    <property type="evidence" value="ECO:0007669"/>
    <property type="project" value="InterPro"/>
</dbReference>
<evidence type="ECO:0000256" key="1">
    <source>
        <dbReference type="ARBA" id="ARBA00004186"/>
    </source>
</evidence>
<evidence type="ECO:0000256" key="26">
    <source>
        <dbReference type="SAM" id="Coils"/>
    </source>
</evidence>
<evidence type="ECO:0000256" key="20">
    <source>
        <dbReference type="ARBA" id="ARBA00023212"/>
    </source>
</evidence>
<evidence type="ECO:0000256" key="18">
    <source>
        <dbReference type="ARBA" id="ARBA00023054"/>
    </source>
</evidence>
<dbReference type="Pfam" id="PF20666">
    <property type="entry name" value="ZW10_C"/>
    <property type="match status" value="1"/>
</dbReference>
<dbReference type="PANTHER" id="PTHR12205">
    <property type="entry name" value="CENTROMERE/KINETOCHORE PROTEIN ZW10"/>
    <property type="match status" value="1"/>
</dbReference>
<dbReference type="Pfam" id="PF20665">
    <property type="entry name" value="Zw10_middle"/>
    <property type="match status" value="1"/>
</dbReference>
<comment type="similarity">
    <text evidence="5">Belongs to the ZW10 family.</text>
</comment>
<evidence type="ECO:0000259" key="27">
    <source>
        <dbReference type="Pfam" id="PF06248"/>
    </source>
</evidence>
<keyword evidence="19" id="KW-0472">Membrane</keyword>
<evidence type="ECO:0000256" key="7">
    <source>
        <dbReference type="ARBA" id="ARBA00022454"/>
    </source>
</evidence>
<sequence length="751" mass="85149">MASFVTEVLAHSGSLEKEDLGTRISRLTRRVEEIKGEVCNMISKKYSEFLPTMQSAQALVTQVDTLSNDIDQLKSRIETEVCRDLHISTVEFTNLKQQLERDSVVLTLLKQLQEFSSAIEEYNSALAEKKYIPAARHLEEAQECLKLLKSRKCFDLKMLKSLSMELTVQKQNILYHLGEDWQKLVVWKFPPSKVQSKRHPALFPWVLMIVPMAVISGQMLLKYILKPLVTCPSLHAVIERQPSSVNICFESLTTDLEHPSPPEAFAKIRLVLEVLQKQLLDLPLDADLEIGKVPGIVLAEMLGEGIWEDLSECLIRNCLVYSIPTNSSKLQEYEEIIQSTEEFEKFLKEMRFLKGDTTDLLKYARNINSHFANKKCQDVIVAARNLMTSEIHNTVKIGPNCKEALPVLPSPDADHKRQVQKVCKVQLTEAGNLEPETSLDPQSFSLPTCRISEAVKKLMELAYQTLLEATTSSDQCAVQLFYSVRNIFHLFHDVVPTYHKENLRKLPQLAAIHHNNCMYIAHHLLTLGHQFRLRLAPILCDGTTTFVDLVPGFRRLGTECFLAQMQAQKGELLERLSSARSFANMDDEENYSAASKAVRQVLHQLRRLGIVWQDVLPVNIYCKAMGTLLNTAIAEMMSRITALEDISTEDGDRLYSLCKTVTDEGPQVFAPLSDENKNKKYQEEVPVYVSKWMPFKELMIMLQASLQEIGDRWADGKGPLATAFPSSEVKALIRALFQNTERRAAALAKIK</sequence>
<dbReference type="Pfam" id="PF06248">
    <property type="entry name" value="Zw10_N"/>
    <property type="match status" value="1"/>
</dbReference>
<dbReference type="Pfam" id="PF22766">
    <property type="entry name" value="ZW10_C2"/>
    <property type="match status" value="1"/>
</dbReference>
<keyword evidence="11" id="KW-0551">Lipid droplet</keyword>